<feature type="signal peptide" evidence="2">
    <location>
        <begin position="1"/>
        <end position="25"/>
    </location>
</feature>
<dbReference type="Proteomes" id="UP001556631">
    <property type="component" value="Unassembled WGS sequence"/>
</dbReference>
<evidence type="ECO:0000256" key="1">
    <source>
        <dbReference type="ARBA" id="ARBA00010996"/>
    </source>
</evidence>
<evidence type="ECO:0000256" key="2">
    <source>
        <dbReference type="SAM" id="SignalP"/>
    </source>
</evidence>
<dbReference type="Pfam" id="PF02630">
    <property type="entry name" value="SCO1-SenC"/>
    <property type="match status" value="1"/>
</dbReference>
<reference evidence="3 4" key="1">
    <citation type="submission" date="2024-07" db="EMBL/GenBank/DDBJ databases">
        <authorList>
            <person name="Lee S."/>
            <person name="Kang M."/>
        </authorList>
    </citation>
    <scope>NUCLEOTIDE SEQUENCE [LARGE SCALE GENOMIC DNA]</scope>
    <source>
        <strain evidence="3 4">DS6</strain>
    </source>
</reference>
<evidence type="ECO:0000313" key="3">
    <source>
        <dbReference type="EMBL" id="MEX0427519.1"/>
    </source>
</evidence>
<evidence type="ECO:0000313" key="4">
    <source>
        <dbReference type="Proteomes" id="UP001556631"/>
    </source>
</evidence>
<proteinExistence type="inferred from homology"/>
<accession>A0ABV3SYI3</accession>
<sequence length="205" mass="21750">MKQLLVAVLAALALTLSACGSGAGAASGSTKLTGITHAPYSVAHVSLTDTDAKPYSLASDATKPLTLVFFGYTHCPDLCPLVMQSLSAAMQTLDEGDRKDVDVVFVTTDPGRDTQNVLRRYLDHYDPAFIGLTGKLHTIVKLGESMKIYVGSGQKLPSGGYDLTTHDTHVSAVVPGGKATVLWSMDTSPRQFADDIHTLLQKGRS</sequence>
<dbReference type="Gene3D" id="3.40.30.10">
    <property type="entry name" value="Glutaredoxin"/>
    <property type="match status" value="1"/>
</dbReference>
<dbReference type="RefSeq" id="WP_367992978.1">
    <property type="nucleotide sequence ID" value="NZ_JBFPJR010000010.1"/>
</dbReference>
<protein>
    <submittedName>
        <fullName evidence="3">SCO family protein</fullName>
    </submittedName>
</protein>
<dbReference type="PANTHER" id="PTHR12151:SF25">
    <property type="entry name" value="LINALOOL DEHYDRATASE_ISOMERASE DOMAIN-CONTAINING PROTEIN"/>
    <property type="match status" value="1"/>
</dbReference>
<comment type="caution">
    <text evidence="3">The sequence shown here is derived from an EMBL/GenBank/DDBJ whole genome shotgun (WGS) entry which is preliminary data.</text>
</comment>
<dbReference type="InterPro" id="IPR003782">
    <property type="entry name" value="SCO1/SenC"/>
</dbReference>
<dbReference type="EMBL" id="JBFPJR010000010">
    <property type="protein sequence ID" value="MEX0427519.1"/>
    <property type="molecule type" value="Genomic_DNA"/>
</dbReference>
<dbReference type="PROSITE" id="PS51257">
    <property type="entry name" value="PROKAR_LIPOPROTEIN"/>
    <property type="match status" value="1"/>
</dbReference>
<feature type="chain" id="PRO_5047026450" evidence="2">
    <location>
        <begin position="26"/>
        <end position="205"/>
    </location>
</feature>
<comment type="similarity">
    <text evidence="1">Belongs to the SCO1/2 family.</text>
</comment>
<gene>
    <name evidence="3" type="ORF">AB3X52_07810</name>
</gene>
<dbReference type="CDD" id="cd02968">
    <property type="entry name" value="SCO"/>
    <property type="match status" value="1"/>
</dbReference>
<keyword evidence="2" id="KW-0732">Signal</keyword>
<dbReference type="SUPFAM" id="SSF52833">
    <property type="entry name" value="Thioredoxin-like"/>
    <property type="match status" value="1"/>
</dbReference>
<name>A0ABV3SYI3_9ACTN</name>
<dbReference type="InterPro" id="IPR036249">
    <property type="entry name" value="Thioredoxin-like_sf"/>
</dbReference>
<organism evidence="3 4">
    <name type="scientific">Nocardioides eburneus</name>
    <dbReference type="NCBI Taxonomy" id="3231482"/>
    <lineage>
        <taxon>Bacteria</taxon>
        <taxon>Bacillati</taxon>
        <taxon>Actinomycetota</taxon>
        <taxon>Actinomycetes</taxon>
        <taxon>Propionibacteriales</taxon>
        <taxon>Nocardioidaceae</taxon>
        <taxon>Nocardioides</taxon>
    </lineage>
</organism>
<keyword evidence="4" id="KW-1185">Reference proteome</keyword>
<dbReference type="PANTHER" id="PTHR12151">
    <property type="entry name" value="ELECTRON TRANSPORT PROTIN SCO1/SENC FAMILY MEMBER"/>
    <property type="match status" value="1"/>
</dbReference>